<dbReference type="HOGENOM" id="CLU_069375_2_1_5"/>
<gene>
    <name evidence="4" type="ordered locus">Rpdx1_4598</name>
</gene>
<dbReference type="Gene3D" id="3.90.730.10">
    <property type="entry name" value="Ribonuclease T2-like"/>
    <property type="match status" value="1"/>
</dbReference>
<sequence length="235" mass="26361" precursor="true">MVGFIGRRRSLIAACAALAVLFAALVGAPGAEAQDRRQNAPGEFDFYVLALSWSPSYCEQASERGLSGRSQQLQCGGRPFAFVVHGLWPQYERGFPEYCERPAPRLDRRIVESMLDLMPAPGLIYNQWDKHGTCTGLPQRSYFEQIRKARAAVRVPPDFIDAKEPRTVTADEVEDAFIKVNPGLSNAAIAVMCDRKRLSEVRICMSKDLQFRACEEIDRRACRRDRLEVPPLRGG</sequence>
<dbReference type="STRING" id="652103.Rpdx1_4598"/>
<accession>E6VC94</accession>
<dbReference type="InterPro" id="IPR036430">
    <property type="entry name" value="RNase_T2-like_sf"/>
</dbReference>
<dbReference type="KEGG" id="rpx:Rpdx1_4598"/>
<dbReference type="GO" id="GO:0033897">
    <property type="term" value="F:ribonuclease T2 activity"/>
    <property type="evidence" value="ECO:0007669"/>
    <property type="project" value="InterPro"/>
</dbReference>
<dbReference type="BioCyc" id="RPAL652103:RPDX1_RS22720-MONOMER"/>
<evidence type="ECO:0000313" key="4">
    <source>
        <dbReference type="EMBL" id="ADU46147.1"/>
    </source>
</evidence>
<dbReference type="InterPro" id="IPR039378">
    <property type="entry name" value="RNase_T2_prok"/>
</dbReference>
<dbReference type="InterPro" id="IPR018188">
    <property type="entry name" value="RNase_T2_His_AS_1"/>
</dbReference>
<proteinExistence type="inferred from homology"/>
<dbReference type="GO" id="GO:0003723">
    <property type="term" value="F:RNA binding"/>
    <property type="evidence" value="ECO:0007669"/>
    <property type="project" value="InterPro"/>
</dbReference>
<evidence type="ECO:0000256" key="2">
    <source>
        <dbReference type="RuleBase" id="RU004328"/>
    </source>
</evidence>
<dbReference type="Proteomes" id="UP000001402">
    <property type="component" value="Chromosome"/>
</dbReference>
<dbReference type="InterPro" id="IPR006311">
    <property type="entry name" value="TAT_signal"/>
</dbReference>
<dbReference type="PANTHER" id="PTHR11240:SF22">
    <property type="entry name" value="RIBONUCLEASE T2"/>
    <property type="match status" value="1"/>
</dbReference>
<dbReference type="eggNOG" id="COG3719">
    <property type="taxonomic scope" value="Bacteria"/>
</dbReference>
<dbReference type="PROSITE" id="PS51318">
    <property type="entry name" value="TAT"/>
    <property type="match status" value="1"/>
</dbReference>
<dbReference type="GO" id="GO:0006401">
    <property type="term" value="P:RNA catabolic process"/>
    <property type="evidence" value="ECO:0007669"/>
    <property type="project" value="TreeGrafter"/>
</dbReference>
<dbReference type="InterPro" id="IPR001568">
    <property type="entry name" value="RNase_T2-like"/>
</dbReference>
<organism evidence="4 5">
    <name type="scientific">Rhodopseudomonas palustris (strain DX-1)</name>
    <dbReference type="NCBI Taxonomy" id="652103"/>
    <lineage>
        <taxon>Bacteria</taxon>
        <taxon>Pseudomonadati</taxon>
        <taxon>Pseudomonadota</taxon>
        <taxon>Alphaproteobacteria</taxon>
        <taxon>Hyphomicrobiales</taxon>
        <taxon>Nitrobacteraceae</taxon>
        <taxon>Rhodopseudomonas</taxon>
    </lineage>
</organism>
<dbReference type="EMBL" id="CP002418">
    <property type="protein sequence ID" value="ADU46147.1"/>
    <property type="molecule type" value="Genomic_DNA"/>
</dbReference>
<feature type="chain" id="PRO_5003210571" evidence="3">
    <location>
        <begin position="34"/>
        <end position="235"/>
    </location>
</feature>
<feature type="signal peptide" evidence="3">
    <location>
        <begin position="1"/>
        <end position="33"/>
    </location>
</feature>
<evidence type="ECO:0000313" key="5">
    <source>
        <dbReference type="Proteomes" id="UP000001402"/>
    </source>
</evidence>
<protein>
    <submittedName>
        <fullName evidence="4">Ribonuclease T2</fullName>
    </submittedName>
</protein>
<dbReference type="OrthoDB" id="4720638at2"/>
<dbReference type="SUPFAM" id="SSF55895">
    <property type="entry name" value="Ribonuclease Rh-like"/>
    <property type="match status" value="1"/>
</dbReference>
<evidence type="ECO:0000256" key="1">
    <source>
        <dbReference type="ARBA" id="ARBA00007469"/>
    </source>
</evidence>
<name>E6VC94_RHOPX</name>
<dbReference type="CDD" id="cd01062">
    <property type="entry name" value="RNase_T2_prok"/>
    <property type="match status" value="1"/>
</dbReference>
<dbReference type="AlphaFoldDB" id="E6VC94"/>
<dbReference type="PROSITE" id="PS00530">
    <property type="entry name" value="RNASE_T2_1"/>
    <property type="match status" value="1"/>
</dbReference>
<reference evidence="4" key="1">
    <citation type="submission" date="2010-12" db="EMBL/GenBank/DDBJ databases">
        <title>Complete sequence of Rhodopseudomonas palustris DX-1.</title>
        <authorList>
            <consortium name="US DOE Joint Genome Institute"/>
            <person name="Lucas S."/>
            <person name="Copeland A."/>
            <person name="Lapidus A."/>
            <person name="Cheng J.-F."/>
            <person name="Goodwin L."/>
            <person name="Pitluck S."/>
            <person name="Misra M."/>
            <person name="Chertkov O."/>
            <person name="Detter J.C."/>
            <person name="Han C."/>
            <person name="Tapia R."/>
            <person name="Land M."/>
            <person name="Hauser L."/>
            <person name="Kyrpides N."/>
            <person name="Ivanova N."/>
            <person name="Ovchinnikova G."/>
            <person name="Logan B."/>
            <person name="Oda Y."/>
            <person name="Harwood C."/>
            <person name="Woyke T."/>
        </authorList>
    </citation>
    <scope>NUCLEOTIDE SEQUENCE [LARGE SCALE GENOMIC DNA]</scope>
    <source>
        <strain evidence="4">DX-1</strain>
    </source>
</reference>
<dbReference type="PANTHER" id="PTHR11240">
    <property type="entry name" value="RIBONUCLEASE T2"/>
    <property type="match status" value="1"/>
</dbReference>
<evidence type="ECO:0000256" key="3">
    <source>
        <dbReference type="SAM" id="SignalP"/>
    </source>
</evidence>
<keyword evidence="3" id="KW-0732">Signal</keyword>
<dbReference type="Pfam" id="PF00445">
    <property type="entry name" value="Ribonuclease_T2"/>
    <property type="match status" value="1"/>
</dbReference>
<comment type="similarity">
    <text evidence="1 2">Belongs to the RNase T2 family.</text>
</comment>